<gene>
    <name evidence="2" type="ORF">KCX74_18420</name>
</gene>
<dbReference type="Proteomes" id="UP000675284">
    <property type="component" value="Unassembled WGS sequence"/>
</dbReference>
<feature type="compositionally biased region" description="Basic and acidic residues" evidence="1">
    <location>
        <begin position="32"/>
        <end position="47"/>
    </location>
</feature>
<evidence type="ECO:0008006" key="4">
    <source>
        <dbReference type="Google" id="ProtNLM"/>
    </source>
</evidence>
<dbReference type="EMBL" id="JAGSOT010000081">
    <property type="protein sequence ID" value="MBR7798004.1"/>
    <property type="molecule type" value="Genomic_DNA"/>
</dbReference>
<feature type="region of interest" description="Disordered" evidence="1">
    <location>
        <begin position="29"/>
        <end position="99"/>
    </location>
</feature>
<organism evidence="2 3">
    <name type="scientific">Virgibacillus salarius</name>
    <dbReference type="NCBI Taxonomy" id="447199"/>
    <lineage>
        <taxon>Bacteria</taxon>
        <taxon>Bacillati</taxon>
        <taxon>Bacillota</taxon>
        <taxon>Bacilli</taxon>
        <taxon>Bacillales</taxon>
        <taxon>Bacillaceae</taxon>
        <taxon>Virgibacillus</taxon>
    </lineage>
</organism>
<name>A0A941IAJ6_9BACI</name>
<reference evidence="2" key="1">
    <citation type="submission" date="2021-04" db="EMBL/GenBank/DDBJ databases">
        <title>Isolation and polyphasic classification of algal microorganism.</title>
        <authorList>
            <person name="Wang S."/>
        </authorList>
    </citation>
    <scope>NUCLEOTIDE SEQUENCE</scope>
    <source>
        <strain evidence="2">720a</strain>
    </source>
</reference>
<evidence type="ECO:0000256" key="1">
    <source>
        <dbReference type="SAM" id="MobiDB-lite"/>
    </source>
</evidence>
<dbReference type="RefSeq" id="WP_121604889.1">
    <property type="nucleotide sequence ID" value="NZ_JAGSOT010000081.1"/>
</dbReference>
<evidence type="ECO:0000313" key="3">
    <source>
        <dbReference type="Proteomes" id="UP000675284"/>
    </source>
</evidence>
<accession>A0A941IAJ6</accession>
<sequence length="173" mass="20112">MGKKYAKNPLLFIHQPKEVDKKVPMQHMYVTPKEKKESKPDHQETVKKSIRHRAFAEQDNESQNESDLYMNDTDSEVEDKMEMTEEDMTEQSLNNNGDKQRFKDMSIEEKVNYFVNSPSYAPKLKCEIRTEGRNYRGVITGSEGNDVYVRVGNRSSSTKISLDDIKHIKLLGF</sequence>
<proteinExistence type="predicted"/>
<dbReference type="AlphaFoldDB" id="A0A941IAJ6"/>
<dbReference type="InterPro" id="IPR025439">
    <property type="entry name" value="Spore_coat_CotO"/>
</dbReference>
<evidence type="ECO:0000313" key="2">
    <source>
        <dbReference type="EMBL" id="MBR7798004.1"/>
    </source>
</evidence>
<keyword evidence="3" id="KW-1185">Reference proteome</keyword>
<protein>
    <recommendedName>
        <fullName evidence="4">Spore coat protein CotO</fullName>
    </recommendedName>
</protein>
<comment type="caution">
    <text evidence="2">The sequence shown here is derived from an EMBL/GenBank/DDBJ whole genome shotgun (WGS) entry which is preliminary data.</text>
</comment>
<dbReference type="Pfam" id="PF14153">
    <property type="entry name" value="Spore_coat_CotO"/>
    <property type="match status" value="1"/>
</dbReference>